<reference evidence="2 3" key="1">
    <citation type="journal article" date="2023" name="bioRxiv">
        <title>Conserved and derived expression patterns and positive selection on dental genes reveal complex evolutionary context of ever-growing rodent molars.</title>
        <authorList>
            <person name="Calamari Z.T."/>
            <person name="Song A."/>
            <person name="Cohen E."/>
            <person name="Akter M."/>
            <person name="Roy R.D."/>
            <person name="Hallikas O."/>
            <person name="Christensen M.M."/>
            <person name="Li P."/>
            <person name="Marangoni P."/>
            <person name="Jernvall J."/>
            <person name="Klein O.D."/>
        </authorList>
    </citation>
    <scope>NUCLEOTIDE SEQUENCE [LARGE SCALE GENOMIC DNA]</scope>
    <source>
        <strain evidence="2">V071</strain>
    </source>
</reference>
<dbReference type="EMBL" id="JBBHLL010000346">
    <property type="protein sequence ID" value="KAK7805261.1"/>
    <property type="molecule type" value="Genomic_DNA"/>
</dbReference>
<gene>
    <name evidence="2" type="ORF">U0070_001161</name>
</gene>
<comment type="caution">
    <text evidence="2">The sequence shown here is derived from an EMBL/GenBank/DDBJ whole genome shotgun (WGS) entry which is preliminary data.</text>
</comment>
<accession>A0AAW0HT04</accession>
<evidence type="ECO:0000313" key="2">
    <source>
        <dbReference type="EMBL" id="KAK7805261.1"/>
    </source>
</evidence>
<evidence type="ECO:0000256" key="1">
    <source>
        <dbReference type="SAM" id="MobiDB-lite"/>
    </source>
</evidence>
<dbReference type="AlphaFoldDB" id="A0AAW0HT04"/>
<keyword evidence="3" id="KW-1185">Reference proteome</keyword>
<proteinExistence type="predicted"/>
<name>A0AAW0HT04_MYOGA</name>
<organism evidence="2 3">
    <name type="scientific">Myodes glareolus</name>
    <name type="common">Bank vole</name>
    <name type="synonym">Clethrionomys glareolus</name>
    <dbReference type="NCBI Taxonomy" id="447135"/>
    <lineage>
        <taxon>Eukaryota</taxon>
        <taxon>Metazoa</taxon>
        <taxon>Chordata</taxon>
        <taxon>Craniata</taxon>
        <taxon>Vertebrata</taxon>
        <taxon>Euteleostomi</taxon>
        <taxon>Mammalia</taxon>
        <taxon>Eutheria</taxon>
        <taxon>Euarchontoglires</taxon>
        <taxon>Glires</taxon>
        <taxon>Rodentia</taxon>
        <taxon>Myomorpha</taxon>
        <taxon>Muroidea</taxon>
        <taxon>Cricetidae</taxon>
        <taxon>Arvicolinae</taxon>
        <taxon>Myodes</taxon>
    </lineage>
</organism>
<feature type="region of interest" description="Disordered" evidence="1">
    <location>
        <begin position="28"/>
        <end position="67"/>
    </location>
</feature>
<sequence length="131" mass="13872">MACGLSLMIEPKVGGHRDPRASVLRDVTGRDKVPRGGGKGSQRLGGVPASGMGRAACDSPEGGYAQRPVKESACSQGTAGRPWCVCGVGTAREWKTEWAHSGRMQHLVTSETLGMSGRRRFTGQPPGWRPV</sequence>
<dbReference type="Proteomes" id="UP001488838">
    <property type="component" value="Unassembled WGS sequence"/>
</dbReference>
<protein>
    <submittedName>
        <fullName evidence="2">Uncharacterized protein</fullName>
    </submittedName>
</protein>
<evidence type="ECO:0000313" key="3">
    <source>
        <dbReference type="Proteomes" id="UP001488838"/>
    </source>
</evidence>